<dbReference type="AlphaFoldDB" id="A0A6M3JNZ5"/>
<organism evidence="2">
    <name type="scientific">viral metagenome</name>
    <dbReference type="NCBI Taxonomy" id="1070528"/>
    <lineage>
        <taxon>unclassified sequences</taxon>
        <taxon>metagenomes</taxon>
        <taxon>organismal metagenomes</taxon>
    </lineage>
</organism>
<sequence length="73" mass="8072">MAAQGQEERITEAAQGSKGQPPPEPQMKATTVAALMKLLNAVGEFLSQRNRSWQQLKTAYREAREAVDAEEEV</sequence>
<name>A0A6M3JNZ5_9ZZZZ</name>
<dbReference type="EMBL" id="MT142682">
    <property type="protein sequence ID" value="QJA87110.1"/>
    <property type="molecule type" value="Genomic_DNA"/>
</dbReference>
<evidence type="ECO:0000313" key="3">
    <source>
        <dbReference type="EMBL" id="QJA87110.1"/>
    </source>
</evidence>
<evidence type="ECO:0000313" key="2">
    <source>
        <dbReference type="EMBL" id="QJA70557.1"/>
    </source>
</evidence>
<feature type="compositionally biased region" description="Basic and acidic residues" evidence="1">
    <location>
        <begin position="1"/>
        <end position="11"/>
    </location>
</feature>
<accession>A0A6M3JNZ5</accession>
<reference evidence="2" key="1">
    <citation type="submission" date="2020-03" db="EMBL/GenBank/DDBJ databases">
        <title>The deep terrestrial virosphere.</title>
        <authorList>
            <person name="Holmfeldt K."/>
            <person name="Nilsson E."/>
            <person name="Simone D."/>
            <person name="Lopez-Fernandez M."/>
            <person name="Wu X."/>
            <person name="de Brujin I."/>
            <person name="Lundin D."/>
            <person name="Andersson A."/>
            <person name="Bertilsson S."/>
            <person name="Dopson M."/>
        </authorList>
    </citation>
    <scope>NUCLEOTIDE SEQUENCE</scope>
    <source>
        <strain evidence="2">MM415A03651</strain>
        <strain evidence="3">MM415B03052</strain>
    </source>
</reference>
<proteinExistence type="predicted"/>
<gene>
    <name evidence="2" type="ORF">MM415A03651_0002</name>
    <name evidence="3" type="ORF">MM415B03052_0010</name>
</gene>
<dbReference type="EMBL" id="MT141803">
    <property type="protein sequence ID" value="QJA70557.1"/>
    <property type="molecule type" value="Genomic_DNA"/>
</dbReference>
<evidence type="ECO:0000256" key="1">
    <source>
        <dbReference type="SAM" id="MobiDB-lite"/>
    </source>
</evidence>
<feature type="region of interest" description="Disordered" evidence="1">
    <location>
        <begin position="1"/>
        <end position="28"/>
    </location>
</feature>
<protein>
    <submittedName>
        <fullName evidence="2">Uncharacterized protein</fullName>
    </submittedName>
</protein>